<dbReference type="Proteomes" id="UP000199024">
    <property type="component" value="Unassembled WGS sequence"/>
</dbReference>
<proteinExistence type="predicted"/>
<reference evidence="2 3" key="1">
    <citation type="submission" date="2016-10" db="EMBL/GenBank/DDBJ databases">
        <authorList>
            <person name="de Groot N.N."/>
        </authorList>
    </citation>
    <scope>NUCLEOTIDE SEQUENCE [LARGE SCALE GENOMIC DNA]</scope>
    <source>
        <strain evidence="2 3">DSM 21001</strain>
    </source>
</reference>
<dbReference type="Pfam" id="PF06672">
    <property type="entry name" value="DUF1175"/>
    <property type="match status" value="1"/>
</dbReference>
<keyword evidence="3" id="KW-1185">Reference proteome</keyword>
<dbReference type="EMBL" id="FOZL01000001">
    <property type="protein sequence ID" value="SFS05161.1"/>
    <property type="molecule type" value="Genomic_DNA"/>
</dbReference>
<evidence type="ECO:0000256" key="1">
    <source>
        <dbReference type="SAM" id="SignalP"/>
    </source>
</evidence>
<protein>
    <recommendedName>
        <fullName evidence="4">DUF1175 domain-containing protein</fullName>
    </recommendedName>
</protein>
<gene>
    <name evidence="2" type="ORF">SAMN05421771_1043</name>
</gene>
<sequence length="310" mass="34399">MKRLLPLVVLLGCSHPVVLQPIATTLPADGRLHLAAILPNTSSLSAPPRTLLQQDGPNTKLLVRAPVTPGTLRLAIATKTLPMTFTPDQAPSRSAPNLPDWFPLHTAEDRDAFRRWFTAVADRAADLPPAKLPAEISDCSALLRYSLREALRAHDDKWYADAGRDMPTLPSVLQWTYPNTPMGNGLFRTRPGAFTPSDLTSGTFAQFADAKTLVAANSFLLSRNLARARPGDLIFYRLLEDDSQFHSMIVTGPHAEWVVYHTGPVNGTKGEMRRVLLADLIHHPDPRWRPIPSNENFLGVYRWNLLAEDR</sequence>
<name>A0A1I6LP04_9BACT</name>
<evidence type="ECO:0008006" key="4">
    <source>
        <dbReference type="Google" id="ProtNLM"/>
    </source>
</evidence>
<accession>A0A1I6LP04</accession>
<feature type="chain" id="PRO_5011785625" description="DUF1175 domain-containing protein" evidence="1">
    <location>
        <begin position="20"/>
        <end position="310"/>
    </location>
</feature>
<dbReference type="AlphaFoldDB" id="A0A1I6LP04"/>
<evidence type="ECO:0000313" key="2">
    <source>
        <dbReference type="EMBL" id="SFS05161.1"/>
    </source>
</evidence>
<dbReference type="STRING" id="474950.SAMN05421771_1043"/>
<dbReference type="RefSeq" id="WP_175528875.1">
    <property type="nucleotide sequence ID" value="NZ_FOZL01000001.1"/>
</dbReference>
<feature type="signal peptide" evidence="1">
    <location>
        <begin position="1"/>
        <end position="19"/>
    </location>
</feature>
<organism evidence="2 3">
    <name type="scientific">Granulicella pectinivorans</name>
    <dbReference type="NCBI Taxonomy" id="474950"/>
    <lineage>
        <taxon>Bacteria</taxon>
        <taxon>Pseudomonadati</taxon>
        <taxon>Acidobacteriota</taxon>
        <taxon>Terriglobia</taxon>
        <taxon>Terriglobales</taxon>
        <taxon>Acidobacteriaceae</taxon>
        <taxon>Granulicella</taxon>
    </lineage>
</organism>
<evidence type="ECO:0000313" key="3">
    <source>
        <dbReference type="Proteomes" id="UP000199024"/>
    </source>
</evidence>
<keyword evidence="1" id="KW-0732">Signal</keyword>
<dbReference type="InterPro" id="IPR009558">
    <property type="entry name" value="DUF1175"/>
</dbReference>